<dbReference type="GO" id="GO:0006744">
    <property type="term" value="P:ubiquinone biosynthetic process"/>
    <property type="evidence" value="ECO:0007669"/>
    <property type="project" value="UniProtKB-UniRule"/>
</dbReference>
<keyword evidence="1" id="KW-0004">4Fe-4S</keyword>
<keyword evidence="3" id="KW-1185">Reference proteome</keyword>
<comment type="cofactor">
    <cofactor evidence="1">
        <name>[4Fe-4S] cluster</name>
        <dbReference type="ChEBI" id="CHEBI:49883"/>
    </cofactor>
</comment>
<dbReference type="GO" id="GO:0006508">
    <property type="term" value="P:proteolysis"/>
    <property type="evidence" value="ECO:0007669"/>
    <property type="project" value="UniProtKB-KW"/>
</dbReference>
<organism evidence="2 3">
    <name type="scientific">Formivibrio citricus</name>
    <dbReference type="NCBI Taxonomy" id="83765"/>
    <lineage>
        <taxon>Bacteria</taxon>
        <taxon>Pseudomonadati</taxon>
        <taxon>Pseudomonadota</taxon>
        <taxon>Betaproteobacteria</taxon>
        <taxon>Neisseriales</taxon>
        <taxon>Chitinibacteraceae</taxon>
        <taxon>Formivibrio</taxon>
    </lineage>
</organism>
<feature type="binding site" evidence="1">
    <location>
        <position position="180"/>
    </location>
    <ligand>
        <name>[4Fe-4S] cluster</name>
        <dbReference type="ChEBI" id="CHEBI:49883"/>
    </ligand>
</feature>
<name>A0A1I5C360_9NEIS</name>
<dbReference type="EMBL" id="FOVE01000018">
    <property type="protein sequence ID" value="SFN81367.1"/>
    <property type="molecule type" value="Genomic_DNA"/>
</dbReference>
<comment type="function">
    <text evidence="1">Required for O(2)-independent ubiquinone (coenzyme Q) biosynthesis. Together with UbiV, is essential for the C6-hydroxylation reaction in the oxygen-independent ubiquinone biosynthesis pathway.</text>
</comment>
<gene>
    <name evidence="1" type="primary">ubiU</name>
    <name evidence="2" type="ORF">SAMN05660284_02317</name>
</gene>
<keyword evidence="1" id="KW-0408">Iron</keyword>
<keyword evidence="2" id="KW-0645">Protease</keyword>
<dbReference type="GO" id="GO:0051539">
    <property type="term" value="F:4 iron, 4 sulfur cluster binding"/>
    <property type="evidence" value="ECO:0007669"/>
    <property type="project" value="UniProtKB-UniRule"/>
</dbReference>
<reference evidence="3" key="1">
    <citation type="submission" date="2016-10" db="EMBL/GenBank/DDBJ databases">
        <authorList>
            <person name="Varghese N."/>
            <person name="Submissions S."/>
        </authorList>
    </citation>
    <scope>NUCLEOTIDE SEQUENCE [LARGE SCALE GENOMIC DNA]</scope>
    <source>
        <strain evidence="3">DSM 6150</strain>
    </source>
</reference>
<accession>A0A1I5C360</accession>
<feature type="binding site" evidence="1">
    <location>
        <position position="236"/>
    </location>
    <ligand>
        <name>[4Fe-4S] cluster</name>
        <dbReference type="ChEBI" id="CHEBI:49883"/>
    </ligand>
</feature>
<dbReference type="AlphaFoldDB" id="A0A1I5C360"/>
<dbReference type="PANTHER" id="PTHR30217:SF3">
    <property type="entry name" value="UBIQUINONE BIOSYNTHESIS PROTEIN UBIU"/>
    <property type="match status" value="1"/>
</dbReference>
<comment type="pathway">
    <text evidence="1">Cofactor biosynthesis; ubiquinone biosynthesis.</text>
</comment>
<dbReference type="RefSeq" id="WP_091196570.1">
    <property type="nucleotide sequence ID" value="NZ_FOVE01000018.1"/>
</dbReference>
<keyword evidence="1" id="KW-0411">Iron-sulfur</keyword>
<sequence length="333" mass="36110">MTRLPQLICPAGSLPALKTAVDNGADAVYTGFKNATNARNFAGLNFTDTQLAEGIRYAQSRGREVLIAINTFAQAGRLAEWRASIDRAADLGADAIILADMGLLAYAHKTHPQLKLHLSVQGSATNFEAINLAHECFGIRRAVLPRVLTLPQVEYVIKNTPVEIETFGFGSLCVMAEGRCILSSYATGQSPNTHGVCSPAAFVRWDNQGKIMNARLNGILIDRFDEGEPAGYPTLCKGRFAVQGETYYALEEPVSLNVLSILPELIRIGVTAIKVEGRQRSPAYVSEVTKTLRAALDTAGDEGYAVKPEWSTALDKVSEGHQQTLGAYSRPWK</sequence>
<dbReference type="InterPro" id="IPR051454">
    <property type="entry name" value="RNA/ubiquinone_mod_enzymes"/>
</dbReference>
<dbReference type="InterPro" id="IPR001539">
    <property type="entry name" value="Peptidase_U32"/>
</dbReference>
<keyword evidence="1" id="KW-0831">Ubiquinone biosynthesis</keyword>
<dbReference type="GO" id="GO:0008233">
    <property type="term" value="F:peptidase activity"/>
    <property type="evidence" value="ECO:0007669"/>
    <property type="project" value="UniProtKB-KW"/>
</dbReference>
<dbReference type="UniPathway" id="UPA00232"/>
<proteinExistence type="inferred from homology"/>
<feature type="binding site" evidence="1">
    <location>
        <position position="173"/>
    </location>
    <ligand>
        <name>[4Fe-4S] cluster</name>
        <dbReference type="ChEBI" id="CHEBI:49883"/>
    </ligand>
</feature>
<keyword evidence="2" id="KW-0378">Hydrolase</keyword>
<evidence type="ECO:0000313" key="2">
    <source>
        <dbReference type="EMBL" id="SFN81367.1"/>
    </source>
</evidence>
<dbReference type="STRING" id="83765.SAMN05660284_02317"/>
<dbReference type="OrthoDB" id="9807498at2"/>
<evidence type="ECO:0000313" key="3">
    <source>
        <dbReference type="Proteomes" id="UP000242869"/>
    </source>
</evidence>
<comment type="similarity">
    <text evidence="1">Belongs to the peptidase U32 family. UbiU subfamily.</text>
</comment>
<evidence type="ECO:0000256" key="1">
    <source>
        <dbReference type="HAMAP-Rule" id="MF_02232"/>
    </source>
</evidence>
<comment type="subunit">
    <text evidence="1">Forms a heterodimer with UbiV.</text>
</comment>
<dbReference type="Pfam" id="PF01136">
    <property type="entry name" value="Peptidase_U32"/>
    <property type="match status" value="1"/>
</dbReference>
<keyword evidence="1" id="KW-0479">Metal-binding</keyword>
<dbReference type="GO" id="GO:0046872">
    <property type="term" value="F:metal ion binding"/>
    <property type="evidence" value="ECO:0007669"/>
    <property type="project" value="UniProtKB-KW"/>
</dbReference>
<dbReference type="PANTHER" id="PTHR30217">
    <property type="entry name" value="PEPTIDASE U32 FAMILY"/>
    <property type="match status" value="1"/>
</dbReference>
<protein>
    <recommendedName>
        <fullName evidence="1">Ubiquinone biosynthesis protein UbiU</fullName>
    </recommendedName>
</protein>
<dbReference type="PROSITE" id="PS01276">
    <property type="entry name" value="PEPTIDASE_U32"/>
    <property type="match status" value="1"/>
</dbReference>
<dbReference type="Proteomes" id="UP000242869">
    <property type="component" value="Unassembled WGS sequence"/>
</dbReference>
<dbReference type="HAMAP" id="MF_02232">
    <property type="entry name" value="UbiU"/>
    <property type="match status" value="1"/>
</dbReference>
<dbReference type="InterPro" id="IPR043692">
    <property type="entry name" value="UbiU"/>
</dbReference>
<feature type="binding site" evidence="1">
    <location>
        <position position="197"/>
    </location>
    <ligand>
        <name>[4Fe-4S] cluster</name>
        <dbReference type="ChEBI" id="CHEBI:49883"/>
    </ligand>
</feature>